<evidence type="ECO:0000313" key="3">
    <source>
        <dbReference type="Proteomes" id="UP000299102"/>
    </source>
</evidence>
<evidence type="ECO:0000256" key="1">
    <source>
        <dbReference type="SAM" id="MobiDB-lite"/>
    </source>
</evidence>
<gene>
    <name evidence="2" type="ORF">EVAR_22073_1</name>
</gene>
<reference evidence="2 3" key="1">
    <citation type="journal article" date="2019" name="Commun. Biol.">
        <title>The bagworm genome reveals a unique fibroin gene that provides high tensile strength.</title>
        <authorList>
            <person name="Kono N."/>
            <person name="Nakamura H."/>
            <person name="Ohtoshi R."/>
            <person name="Tomita M."/>
            <person name="Numata K."/>
            <person name="Arakawa K."/>
        </authorList>
    </citation>
    <scope>NUCLEOTIDE SEQUENCE [LARGE SCALE GENOMIC DNA]</scope>
</reference>
<dbReference type="AlphaFoldDB" id="A0A4C1USM1"/>
<feature type="region of interest" description="Disordered" evidence="1">
    <location>
        <begin position="1"/>
        <end position="25"/>
    </location>
</feature>
<evidence type="ECO:0000313" key="2">
    <source>
        <dbReference type="EMBL" id="GBP29461.1"/>
    </source>
</evidence>
<protein>
    <submittedName>
        <fullName evidence="2">Uncharacterized protein</fullName>
    </submittedName>
</protein>
<organism evidence="2 3">
    <name type="scientific">Eumeta variegata</name>
    <name type="common">Bagworm moth</name>
    <name type="synonym">Eumeta japonica</name>
    <dbReference type="NCBI Taxonomy" id="151549"/>
    <lineage>
        <taxon>Eukaryota</taxon>
        <taxon>Metazoa</taxon>
        <taxon>Ecdysozoa</taxon>
        <taxon>Arthropoda</taxon>
        <taxon>Hexapoda</taxon>
        <taxon>Insecta</taxon>
        <taxon>Pterygota</taxon>
        <taxon>Neoptera</taxon>
        <taxon>Endopterygota</taxon>
        <taxon>Lepidoptera</taxon>
        <taxon>Glossata</taxon>
        <taxon>Ditrysia</taxon>
        <taxon>Tineoidea</taxon>
        <taxon>Psychidae</taxon>
        <taxon>Oiketicinae</taxon>
        <taxon>Eumeta</taxon>
    </lineage>
</organism>
<comment type="caution">
    <text evidence="2">The sequence shown here is derived from an EMBL/GenBank/DDBJ whole genome shotgun (WGS) entry which is preliminary data.</text>
</comment>
<sequence length="96" mass="10414">MGGRGGGHRNEEAEGQEGTSKRAGDLIPLPVDYAAPVPAFVIQITLTVRKQGTDTQRSPLTAPVGSRLLSFLFGKSRPYNRIMSLIARLSSMKCER</sequence>
<dbReference type="EMBL" id="BGZK01000220">
    <property type="protein sequence ID" value="GBP29461.1"/>
    <property type="molecule type" value="Genomic_DNA"/>
</dbReference>
<keyword evidence="3" id="KW-1185">Reference proteome</keyword>
<accession>A0A4C1USM1</accession>
<name>A0A4C1USM1_EUMVA</name>
<proteinExistence type="predicted"/>
<dbReference type="Proteomes" id="UP000299102">
    <property type="component" value="Unassembled WGS sequence"/>
</dbReference>